<dbReference type="AlphaFoldDB" id="A0A7R9A4J4"/>
<reference evidence="1" key="1">
    <citation type="submission" date="2020-11" db="EMBL/GenBank/DDBJ databases">
        <authorList>
            <person name="Tran Van P."/>
        </authorList>
    </citation>
    <scope>NUCLEOTIDE SEQUENCE</scope>
</reference>
<proteinExistence type="predicted"/>
<name>A0A7R9A4J4_9CRUS</name>
<gene>
    <name evidence="1" type="ORF">DSTB1V02_LOCUS5882</name>
</gene>
<dbReference type="EMBL" id="LR900534">
    <property type="protein sequence ID" value="CAD7246017.1"/>
    <property type="molecule type" value="Genomic_DNA"/>
</dbReference>
<organism evidence="1">
    <name type="scientific">Darwinula stevensoni</name>
    <dbReference type="NCBI Taxonomy" id="69355"/>
    <lineage>
        <taxon>Eukaryota</taxon>
        <taxon>Metazoa</taxon>
        <taxon>Ecdysozoa</taxon>
        <taxon>Arthropoda</taxon>
        <taxon>Crustacea</taxon>
        <taxon>Oligostraca</taxon>
        <taxon>Ostracoda</taxon>
        <taxon>Podocopa</taxon>
        <taxon>Podocopida</taxon>
        <taxon>Darwinulocopina</taxon>
        <taxon>Darwinuloidea</taxon>
        <taxon>Darwinulidae</taxon>
        <taxon>Darwinula</taxon>
    </lineage>
</organism>
<accession>A0A7R9A4J4</accession>
<keyword evidence="2" id="KW-1185">Reference proteome</keyword>
<dbReference type="EMBL" id="CAJPEV010001017">
    <property type="protein sequence ID" value="CAG0890170.1"/>
    <property type="molecule type" value="Genomic_DNA"/>
</dbReference>
<dbReference type="Proteomes" id="UP000677054">
    <property type="component" value="Unassembled WGS sequence"/>
</dbReference>
<evidence type="ECO:0000313" key="2">
    <source>
        <dbReference type="Proteomes" id="UP000677054"/>
    </source>
</evidence>
<protein>
    <submittedName>
        <fullName evidence="1">Uncharacterized protein</fullName>
    </submittedName>
</protein>
<evidence type="ECO:0000313" key="1">
    <source>
        <dbReference type="EMBL" id="CAD7246017.1"/>
    </source>
</evidence>
<sequence>MSPLRTNDAPSSSPRERHVSILHAIPFPFDFLPFIWAILVTGKKNPKETCRSAGGICTEKENCDEEMVVKKRDCGGGDVVCCLPEPEEEPESEEEDEKDCLEVGGICTEERYCRRGNIGRRGRCEGEGSCRRTRSARASDSAARRRRRPFLAFAFPGALPDSTAASSSAVVASAAAGELPPRHPIPVPLPAASGTLFVTGSIVTSEACGRSGGMCTKKDNCDPEALMKEHVDKCGGGGDIVCCHGTPLDTPCEKIGLCKEECKGPRANLRGCKESEVCCVLV</sequence>